<organism evidence="6 7">
    <name type="scientific">Variovorax ginsengisoli</name>
    <dbReference type="NCBI Taxonomy" id="363844"/>
    <lineage>
        <taxon>Bacteria</taxon>
        <taxon>Pseudomonadati</taxon>
        <taxon>Pseudomonadota</taxon>
        <taxon>Betaproteobacteria</taxon>
        <taxon>Burkholderiales</taxon>
        <taxon>Comamonadaceae</taxon>
        <taxon>Variovorax</taxon>
    </lineage>
</organism>
<dbReference type="RefSeq" id="WP_307688623.1">
    <property type="nucleotide sequence ID" value="NZ_JAUSRO010000003.1"/>
</dbReference>
<dbReference type="InterPro" id="IPR000847">
    <property type="entry name" value="LysR_HTH_N"/>
</dbReference>
<dbReference type="InterPro" id="IPR036390">
    <property type="entry name" value="WH_DNA-bd_sf"/>
</dbReference>
<evidence type="ECO:0000256" key="1">
    <source>
        <dbReference type="ARBA" id="ARBA00009437"/>
    </source>
</evidence>
<dbReference type="InterPro" id="IPR005119">
    <property type="entry name" value="LysR_subst-bd"/>
</dbReference>
<dbReference type="Pfam" id="PF03466">
    <property type="entry name" value="LysR_substrate"/>
    <property type="match status" value="1"/>
</dbReference>
<dbReference type="GO" id="GO:0003677">
    <property type="term" value="F:DNA binding"/>
    <property type="evidence" value="ECO:0007669"/>
    <property type="project" value="UniProtKB-KW"/>
</dbReference>
<dbReference type="InterPro" id="IPR058163">
    <property type="entry name" value="LysR-type_TF_proteobact-type"/>
</dbReference>
<keyword evidence="2" id="KW-0805">Transcription regulation</keyword>
<dbReference type="Pfam" id="PF00126">
    <property type="entry name" value="HTH_1"/>
    <property type="match status" value="1"/>
</dbReference>
<comment type="caution">
    <text evidence="6">The sequence shown here is derived from an EMBL/GenBank/DDBJ whole genome shotgun (WGS) entry which is preliminary data.</text>
</comment>
<accession>A0ABT9S4J5</accession>
<feature type="domain" description="HTH lysR-type" evidence="5">
    <location>
        <begin position="1"/>
        <end position="59"/>
    </location>
</feature>
<dbReference type="PANTHER" id="PTHR30537">
    <property type="entry name" value="HTH-TYPE TRANSCRIPTIONAL REGULATOR"/>
    <property type="match status" value="1"/>
</dbReference>
<proteinExistence type="inferred from homology"/>
<dbReference type="PROSITE" id="PS50931">
    <property type="entry name" value="HTH_LYSR"/>
    <property type="match status" value="1"/>
</dbReference>
<sequence>MQDLNDMVFFAEVAERGGFAAAGRALGVPKSRLSRRVADLEARLGVQLLQRSTRSLSLTSAGELFLRHSSAMRDAAQAAAEAVAQVQTEPRGTVRLSCPVTLTQSSVGPVLPLFMARYPGVRVEMRALNRPVDPVEEGVDIALRVRPVIEDSATLAARSFGKSRGLLVAAPALLAGQKKVAQPADLAGLPTVAMSAADGRSSWQLAGPAKAVFVHTHHPRYVVDDLLALKFAVMRGVGASVLPDYMCREEVKAGLLVEVLPGWGPPPTITHAMYPPRRALVPAVRLLLDFLAMHLDGDEPHEPCREKLSSARPG</sequence>
<name>A0ABT9S4J5_9BURK</name>
<keyword evidence="7" id="KW-1185">Reference proteome</keyword>
<dbReference type="EMBL" id="JAUSRO010000003">
    <property type="protein sequence ID" value="MDP9898803.1"/>
    <property type="molecule type" value="Genomic_DNA"/>
</dbReference>
<evidence type="ECO:0000259" key="5">
    <source>
        <dbReference type="PROSITE" id="PS50931"/>
    </source>
</evidence>
<keyword evidence="4" id="KW-0804">Transcription</keyword>
<dbReference type="SUPFAM" id="SSF53850">
    <property type="entry name" value="Periplasmic binding protein-like II"/>
    <property type="match status" value="1"/>
</dbReference>
<evidence type="ECO:0000256" key="3">
    <source>
        <dbReference type="ARBA" id="ARBA00023125"/>
    </source>
</evidence>
<comment type="similarity">
    <text evidence="1">Belongs to the LysR transcriptional regulatory family.</text>
</comment>
<dbReference type="InterPro" id="IPR036388">
    <property type="entry name" value="WH-like_DNA-bd_sf"/>
</dbReference>
<reference evidence="6 7" key="1">
    <citation type="submission" date="2023-07" db="EMBL/GenBank/DDBJ databases">
        <title>Sorghum-associated microbial communities from plants grown in Nebraska, USA.</title>
        <authorList>
            <person name="Schachtman D."/>
        </authorList>
    </citation>
    <scope>NUCLEOTIDE SEQUENCE [LARGE SCALE GENOMIC DNA]</scope>
    <source>
        <strain evidence="6 7">DS1607</strain>
    </source>
</reference>
<dbReference type="PANTHER" id="PTHR30537:SF31">
    <property type="entry name" value="TRANSCRIPTIONAL REGULATOR, LYSR FAMILY"/>
    <property type="match status" value="1"/>
</dbReference>
<keyword evidence="3 6" id="KW-0238">DNA-binding</keyword>
<dbReference type="Gene3D" id="3.40.190.290">
    <property type="match status" value="1"/>
</dbReference>
<dbReference type="Gene3D" id="1.10.10.10">
    <property type="entry name" value="Winged helix-like DNA-binding domain superfamily/Winged helix DNA-binding domain"/>
    <property type="match status" value="1"/>
</dbReference>
<evidence type="ECO:0000313" key="7">
    <source>
        <dbReference type="Proteomes" id="UP001226867"/>
    </source>
</evidence>
<evidence type="ECO:0000256" key="2">
    <source>
        <dbReference type="ARBA" id="ARBA00023015"/>
    </source>
</evidence>
<dbReference type="Proteomes" id="UP001226867">
    <property type="component" value="Unassembled WGS sequence"/>
</dbReference>
<gene>
    <name evidence="6" type="ORF">J2W36_001047</name>
</gene>
<evidence type="ECO:0000256" key="4">
    <source>
        <dbReference type="ARBA" id="ARBA00023163"/>
    </source>
</evidence>
<protein>
    <submittedName>
        <fullName evidence="6">DNA-binding transcriptional LysR family regulator</fullName>
    </submittedName>
</protein>
<dbReference type="SUPFAM" id="SSF46785">
    <property type="entry name" value="Winged helix' DNA-binding domain"/>
    <property type="match status" value="1"/>
</dbReference>
<evidence type="ECO:0000313" key="6">
    <source>
        <dbReference type="EMBL" id="MDP9898803.1"/>
    </source>
</evidence>